<dbReference type="InterPro" id="IPR038475">
    <property type="entry name" value="RecG_C_sf"/>
</dbReference>
<dbReference type="PATRIC" id="fig|1201294.9.peg.1138"/>
<dbReference type="InterPro" id="IPR036388">
    <property type="entry name" value="WH-like_DNA-bd_sf"/>
</dbReference>
<dbReference type="EMBL" id="HE964772">
    <property type="protein sequence ID" value="CCJ35954.1"/>
    <property type="molecule type" value="Genomic_DNA"/>
</dbReference>
<dbReference type="InterPro" id="IPR007421">
    <property type="entry name" value="Schlafen_AlbA_2_dom"/>
</dbReference>
<protein>
    <recommendedName>
        <fullName evidence="1">Schlafen AlbA-2 domain-containing protein</fullName>
    </recommendedName>
</protein>
<dbReference type="BioCyc" id="MBOU1201294:BN140_RS05170-MONOMER"/>
<evidence type="ECO:0000313" key="2">
    <source>
        <dbReference type="EMBL" id="CCJ35954.1"/>
    </source>
</evidence>
<dbReference type="HOGENOM" id="CLU_024970_3_0_2"/>
<evidence type="ECO:0000313" key="3">
    <source>
        <dbReference type="Proteomes" id="UP000009007"/>
    </source>
</evidence>
<dbReference type="PANTHER" id="PTHR30595">
    <property type="entry name" value="GLPR-RELATED TRANSCRIPTIONAL REPRESSOR"/>
    <property type="match status" value="1"/>
</dbReference>
<dbReference type="Proteomes" id="UP000009007">
    <property type="component" value="Chromosome I"/>
</dbReference>
<dbReference type="STRING" id="1201294.BN140_1031"/>
<dbReference type="Gene3D" id="3.30.950.30">
    <property type="entry name" value="Schlafen, AAA domain"/>
    <property type="match status" value="1"/>
</dbReference>
<dbReference type="Gene3D" id="1.10.10.10">
    <property type="entry name" value="Winged helix-like DNA-binding domain superfamily/Winged helix DNA-binding domain"/>
    <property type="match status" value="1"/>
</dbReference>
<feature type="domain" description="Schlafen AlbA-2" evidence="1">
    <location>
        <begin position="13"/>
        <end position="115"/>
    </location>
</feature>
<dbReference type="Pfam" id="PF04326">
    <property type="entry name" value="SLFN_AlbA_2"/>
    <property type="match status" value="1"/>
</dbReference>
<organism evidence="2 3">
    <name type="scientific">Methanoculleus bourgensis (strain ATCC 43281 / DSM 3045 / OCM 15 / MS2)</name>
    <name type="common">Methanogenium bourgense</name>
    <dbReference type="NCBI Taxonomy" id="1201294"/>
    <lineage>
        <taxon>Archaea</taxon>
        <taxon>Methanobacteriati</taxon>
        <taxon>Methanobacteriota</taxon>
        <taxon>Stenosarchaea group</taxon>
        <taxon>Methanomicrobia</taxon>
        <taxon>Methanomicrobiales</taxon>
        <taxon>Methanomicrobiaceae</taxon>
        <taxon>Methanoculleus</taxon>
    </lineage>
</organism>
<proteinExistence type="predicted"/>
<gene>
    <name evidence="2" type="ordered locus">BN140_1031</name>
</gene>
<dbReference type="Gene3D" id="3.30.565.60">
    <property type="match status" value="1"/>
</dbReference>
<dbReference type="KEGG" id="mbg:BN140_1031"/>
<accession>I7LM59</accession>
<dbReference type="Pfam" id="PF13749">
    <property type="entry name" value="HATPase_c_4"/>
    <property type="match status" value="1"/>
</dbReference>
<dbReference type="GeneID" id="13355558"/>
<dbReference type="InterPro" id="IPR038461">
    <property type="entry name" value="Schlafen_AlbA_2_dom_sf"/>
</dbReference>
<evidence type="ECO:0000259" key="1">
    <source>
        <dbReference type="Pfam" id="PF04326"/>
    </source>
</evidence>
<keyword evidence="3" id="KW-1185">Reference proteome</keyword>
<dbReference type="RefSeq" id="WP_014866930.1">
    <property type="nucleotide sequence ID" value="NC_018227.2"/>
</dbReference>
<dbReference type="AlphaFoldDB" id="I7LM59"/>
<dbReference type="PANTHER" id="PTHR30595:SF6">
    <property type="entry name" value="SCHLAFEN ALBA-2 DOMAIN-CONTAINING PROTEIN"/>
    <property type="match status" value="1"/>
</dbReference>
<reference evidence="3" key="1">
    <citation type="journal article" date="2012" name="J. Bacteriol.">
        <title>Complete genome sequence of the hydrogenotrophic, methanogenic archaeon Methanoculleus bourgensis strain MS2T, isolated from a sewage sludge digester.</title>
        <authorList>
            <person name="Maus I."/>
            <person name="Wibberg D."/>
            <person name="Stantscheff R."/>
            <person name="Eikmeyer F.G."/>
            <person name="Seffner A."/>
            <person name="Boelter J."/>
            <person name="Szczepanowski R."/>
            <person name="Blom J."/>
            <person name="Jaenicke S."/>
            <person name="Konig H."/>
            <person name="Puhler A."/>
            <person name="Schluter A."/>
        </authorList>
    </citation>
    <scope>NUCLEOTIDE SEQUENCE [LARGE SCALE GENOMIC DNA]</scope>
    <source>
        <strain evidence="3">ATCC 43281 / DSM 3045 / OCM 15 / MS2</strain>
    </source>
</reference>
<sequence>MYYQQSTVSTMIESQNVEFKESWKDECLKTLCAFANTSGGVLKLGIDDAGRPVGIHQVKRLLRELPNKIRNKLSITPSVVAETVAGKEIISITVSPSPVPVSCDGRYYRRSGSNTFDLAGQELVHFLISKSGITWDTVTGDYSIDDIDPGVVRMFVRLAKRSNRLDTADEEEPVDSILRRLELTVNGKLTNAAIMLFGREPQRFFVNTTTRVGRFKGGDIIIGDEEFSGNLIQQFMRAEERVKSFIDVRYEISADAMQESFQRKEIWDYPLLAIREALLNALIHRDYFNTDIQTQIRIYDDAIRFHNPGSLPQGITIEMLKTEHYSFLRNPLIAKIFYLAGFVERYGSGIGRIVDALAEAGLPEPEFQSDSFGFIVRMRKDLRFTESSLRAIGLNERQLQAMSFAREHGAITAVDYASIAPGVSEKTRYRDLLDLVHRGLLEAVGARRGRKYVLARLPPWNA</sequence>
<name>I7LM59_METBM</name>